<proteinExistence type="predicted"/>
<dbReference type="PIRSF" id="PIRSF000709">
    <property type="entry name" value="6PFK_2-Ptase"/>
    <property type="match status" value="1"/>
</dbReference>
<dbReference type="PANTHER" id="PTHR48100:SF59">
    <property type="entry name" value="ADENOSYLCOBALAMIN_ALPHA-RIBAZOLE PHOSPHATASE"/>
    <property type="match status" value="1"/>
</dbReference>
<feature type="binding site" evidence="2">
    <location>
        <position position="62"/>
    </location>
    <ligand>
        <name>substrate</name>
    </ligand>
</feature>
<dbReference type="InterPro" id="IPR029033">
    <property type="entry name" value="His_PPase_superfam"/>
</dbReference>
<gene>
    <name evidence="3" type="ORF">RRU01S_20_00920</name>
</gene>
<dbReference type="OrthoDB" id="9781415at2"/>
<organism evidence="3 4">
    <name type="scientific">Agrobacterium rubi TR3 = NBRC 13261</name>
    <dbReference type="NCBI Taxonomy" id="1368415"/>
    <lineage>
        <taxon>Bacteria</taxon>
        <taxon>Pseudomonadati</taxon>
        <taxon>Pseudomonadota</taxon>
        <taxon>Alphaproteobacteria</taxon>
        <taxon>Hyphomicrobiales</taxon>
        <taxon>Rhizobiaceae</taxon>
        <taxon>Rhizobium/Agrobacterium group</taxon>
        <taxon>Agrobacterium</taxon>
    </lineage>
</organism>
<name>A0A081CYT5_9HYPH</name>
<evidence type="ECO:0000256" key="2">
    <source>
        <dbReference type="PIRSR" id="PIRSR613078-2"/>
    </source>
</evidence>
<dbReference type="PANTHER" id="PTHR48100">
    <property type="entry name" value="BROAD-SPECIFICITY PHOSPHATASE YOR283W-RELATED"/>
    <property type="match status" value="1"/>
</dbReference>
<dbReference type="Proteomes" id="UP000028701">
    <property type="component" value="Unassembled WGS sequence"/>
</dbReference>
<accession>A0A081CYT5</accession>
<dbReference type="EMBL" id="BBJU01000020">
    <property type="protein sequence ID" value="GAK71831.1"/>
    <property type="molecule type" value="Genomic_DNA"/>
</dbReference>
<protein>
    <submittedName>
        <fullName evidence="3">Phosphoglycerate mutase family protein</fullName>
    </submittedName>
</protein>
<dbReference type="InterPro" id="IPR001345">
    <property type="entry name" value="PG/BPGM_mutase_AS"/>
</dbReference>
<evidence type="ECO:0000313" key="4">
    <source>
        <dbReference type="Proteomes" id="UP000028701"/>
    </source>
</evidence>
<evidence type="ECO:0000313" key="3">
    <source>
        <dbReference type="EMBL" id="GAK71831.1"/>
    </source>
</evidence>
<dbReference type="Pfam" id="PF00300">
    <property type="entry name" value="His_Phos_1"/>
    <property type="match status" value="1"/>
</dbReference>
<feature type="active site" description="Proton donor/acceptor" evidence="1">
    <location>
        <position position="89"/>
    </location>
</feature>
<dbReference type="CDD" id="cd07067">
    <property type="entry name" value="HP_PGM_like"/>
    <property type="match status" value="1"/>
</dbReference>
<dbReference type="AlphaFoldDB" id="A0A081CYT5"/>
<dbReference type="GO" id="GO:0005737">
    <property type="term" value="C:cytoplasm"/>
    <property type="evidence" value="ECO:0007669"/>
    <property type="project" value="TreeGrafter"/>
</dbReference>
<dbReference type="Gene3D" id="3.40.50.1240">
    <property type="entry name" value="Phosphoglycerate mutase-like"/>
    <property type="match status" value="1"/>
</dbReference>
<reference evidence="3 4" key="1">
    <citation type="submission" date="2014-08" db="EMBL/GenBank/DDBJ databases">
        <title>Whole genome shotgun sequence of Rhizobium rubi NBRC 13261.</title>
        <authorList>
            <person name="Katano-Makiyama Y."/>
            <person name="Hosoyama A."/>
            <person name="Hashimoto M."/>
            <person name="Hosoyama Y."/>
            <person name="Noguchi M."/>
            <person name="Tsuchikane K."/>
            <person name="Uohara A."/>
            <person name="Ohji S."/>
            <person name="Ichikawa N."/>
            <person name="Kimura A."/>
            <person name="Yamazoe A."/>
            <person name="Fujita N."/>
        </authorList>
    </citation>
    <scope>NUCLEOTIDE SEQUENCE [LARGE SCALE GENOMIC DNA]</scope>
    <source>
        <strain evidence="3 4">NBRC 13261</strain>
    </source>
</reference>
<sequence length="202" mass="22621">MLVYVIRHGQTDWNAIRRLQGQKDIPLNDFGRSQAVANGKALTEILGAAATDFDYVASPLGRTRETMELLRGAMGLAPDAYRTDERLVEVSFGDWEGYTIPELKLAYPDKVKARKAAKWDFIPPGDHAESYEILSWRVGAWLSSVERQTVCVCHGGVIRSIFRLVSGMDKDEASDIPIPQDRILKVETDQRIAEWVDAVSDV</sequence>
<evidence type="ECO:0000256" key="1">
    <source>
        <dbReference type="PIRSR" id="PIRSR613078-1"/>
    </source>
</evidence>
<dbReference type="eggNOG" id="COG0406">
    <property type="taxonomic scope" value="Bacteria"/>
</dbReference>
<dbReference type="InterPro" id="IPR013078">
    <property type="entry name" value="His_Pase_superF_clade-1"/>
</dbReference>
<dbReference type="PROSITE" id="PS00175">
    <property type="entry name" value="PG_MUTASE"/>
    <property type="match status" value="1"/>
</dbReference>
<dbReference type="GO" id="GO:0016791">
    <property type="term" value="F:phosphatase activity"/>
    <property type="evidence" value="ECO:0007669"/>
    <property type="project" value="TreeGrafter"/>
</dbReference>
<dbReference type="RefSeq" id="WP_045231354.1">
    <property type="nucleotide sequence ID" value="NZ_BBJU01000020.1"/>
</dbReference>
<feature type="binding site" evidence="2">
    <location>
        <begin position="7"/>
        <end position="14"/>
    </location>
    <ligand>
        <name>substrate</name>
    </ligand>
</feature>
<dbReference type="SUPFAM" id="SSF53254">
    <property type="entry name" value="Phosphoglycerate mutase-like"/>
    <property type="match status" value="1"/>
</dbReference>
<dbReference type="SMART" id="SM00855">
    <property type="entry name" value="PGAM"/>
    <property type="match status" value="1"/>
</dbReference>
<comment type="caution">
    <text evidence="3">The sequence shown here is derived from an EMBL/GenBank/DDBJ whole genome shotgun (WGS) entry which is preliminary data.</text>
</comment>
<dbReference type="InterPro" id="IPR050275">
    <property type="entry name" value="PGM_Phosphatase"/>
</dbReference>
<feature type="active site" description="Tele-phosphohistidine intermediate" evidence="1">
    <location>
        <position position="8"/>
    </location>
</feature>